<evidence type="ECO:0000313" key="1">
    <source>
        <dbReference type="EMBL" id="MBT1072281.1"/>
    </source>
</evidence>
<reference evidence="1 2" key="1">
    <citation type="submission" date="2021-05" db="EMBL/GenBank/DDBJ databases">
        <title>The draft genome of Geobacter chapellei DSM 13688.</title>
        <authorList>
            <person name="Xu Z."/>
            <person name="Masuda Y."/>
            <person name="Itoh H."/>
            <person name="Senoo K."/>
        </authorList>
    </citation>
    <scope>NUCLEOTIDE SEQUENCE [LARGE SCALE GENOMIC DNA]</scope>
    <source>
        <strain evidence="1 2">DSM 13688</strain>
    </source>
</reference>
<comment type="caution">
    <text evidence="1">The sequence shown here is derived from an EMBL/GenBank/DDBJ whole genome shotgun (WGS) entry which is preliminary data.</text>
</comment>
<gene>
    <name evidence="1" type="ORF">KJB30_10825</name>
</gene>
<accession>A0ABS5U9D0</accession>
<dbReference type="Proteomes" id="UP000784128">
    <property type="component" value="Unassembled WGS sequence"/>
</dbReference>
<proteinExistence type="predicted"/>
<protein>
    <submittedName>
        <fullName evidence="1">Uncharacterized protein</fullName>
    </submittedName>
</protein>
<dbReference type="EMBL" id="JAHDYS010000009">
    <property type="protein sequence ID" value="MBT1072281.1"/>
    <property type="molecule type" value="Genomic_DNA"/>
</dbReference>
<sequence>MKSPRDQFLTQLTGIDREFNDWTSWQLLMDWLKRQPWQKEFFGSEKIPGRLLHYSILANEVSKYLGGPEERV</sequence>
<organism evidence="1 2">
    <name type="scientific">Pelotalea chapellei</name>
    <dbReference type="NCBI Taxonomy" id="44671"/>
    <lineage>
        <taxon>Bacteria</taxon>
        <taxon>Pseudomonadati</taxon>
        <taxon>Thermodesulfobacteriota</taxon>
        <taxon>Desulfuromonadia</taxon>
        <taxon>Geobacterales</taxon>
        <taxon>Geobacteraceae</taxon>
        <taxon>Pelotalea</taxon>
    </lineage>
</organism>
<name>A0ABS5U9D0_9BACT</name>
<keyword evidence="2" id="KW-1185">Reference proteome</keyword>
<evidence type="ECO:0000313" key="2">
    <source>
        <dbReference type="Proteomes" id="UP000784128"/>
    </source>
</evidence>